<evidence type="ECO:0000256" key="1">
    <source>
        <dbReference type="ARBA" id="ARBA00003777"/>
    </source>
</evidence>
<feature type="compositionally biased region" description="Low complexity" evidence="5">
    <location>
        <begin position="228"/>
        <end position="244"/>
    </location>
</feature>
<name>A0ABZ1D412_9TREE</name>
<evidence type="ECO:0000256" key="2">
    <source>
        <dbReference type="ARBA" id="ARBA00006644"/>
    </source>
</evidence>
<keyword evidence="3" id="KW-0507">mRNA processing</keyword>
<evidence type="ECO:0000256" key="5">
    <source>
        <dbReference type="SAM" id="MobiDB-lite"/>
    </source>
</evidence>
<reference evidence="6 7" key="1">
    <citation type="submission" date="2024-01" db="EMBL/GenBank/DDBJ databases">
        <title>Comparative genomics of Cryptococcus and Kwoniella reveals pathogenesis evolution and contrasting modes of karyotype evolution via chromosome fusion or intercentromeric recombination.</title>
        <authorList>
            <person name="Coelho M.A."/>
            <person name="David-Palma M."/>
            <person name="Shea T."/>
            <person name="Bowers K."/>
            <person name="McGinley-Smith S."/>
            <person name="Mohammad A.W."/>
            <person name="Gnirke A."/>
            <person name="Yurkov A.M."/>
            <person name="Nowrousian M."/>
            <person name="Sun S."/>
            <person name="Cuomo C.A."/>
            <person name="Heitman J."/>
        </authorList>
    </citation>
    <scope>NUCLEOTIDE SEQUENCE [LARGE SCALE GENOMIC DNA]</scope>
    <source>
        <strain evidence="6">CBS 11374</strain>
    </source>
</reference>
<dbReference type="EMBL" id="CP141886">
    <property type="protein sequence ID" value="WRT68089.1"/>
    <property type="molecule type" value="Genomic_DNA"/>
</dbReference>
<evidence type="ECO:0000256" key="3">
    <source>
        <dbReference type="ARBA" id="ARBA00022664"/>
    </source>
</evidence>
<gene>
    <name evidence="6" type="ORF">IL334_005064</name>
</gene>
<comment type="similarity">
    <text evidence="2">Belongs to the CWC15 family.</text>
</comment>
<sequence length="290" mass="31266">MSQAHRPTWNPTQGRETKAGSQQISKLSLAAHTKLKFRQPGQTSTGEVARRDLKAELIQAERNALEKKRKAQGLPSLLPPPSSSDQESSGSLRIDNGSSTSSGPGEDAESVKRRKVLEEAAELDKDEDSDDEGDKKNGNGDANGNGKGKGKEVNGDDDDDDESDSDSDSDDEDDTAALIAELAKIKQERAEEKARLDAEQSASASQSREAEIALGNPLLNLQAALGQSPTTPSTPGSTTSGATSNFAVKRRWDDDLIFKNQAGNLNDKSKKGEFVNDLLRSEFHKKFMNK</sequence>
<dbReference type="PANTHER" id="PTHR12718:SF2">
    <property type="entry name" value="SPLICEOSOME-ASSOCIATED PROTEIN CWC15 HOMOLOG"/>
    <property type="match status" value="1"/>
</dbReference>
<accession>A0ABZ1D412</accession>
<evidence type="ECO:0000313" key="6">
    <source>
        <dbReference type="EMBL" id="WRT68089.1"/>
    </source>
</evidence>
<proteinExistence type="inferred from homology"/>
<dbReference type="Pfam" id="PF04889">
    <property type="entry name" value="Cwf_Cwc_15"/>
    <property type="match status" value="1"/>
</dbReference>
<feature type="region of interest" description="Disordered" evidence="5">
    <location>
        <begin position="223"/>
        <end position="245"/>
    </location>
</feature>
<feature type="compositionally biased region" description="Acidic residues" evidence="5">
    <location>
        <begin position="155"/>
        <end position="175"/>
    </location>
</feature>
<feature type="region of interest" description="Disordered" evidence="5">
    <location>
        <begin position="1"/>
        <end position="50"/>
    </location>
</feature>
<feature type="compositionally biased region" description="Basic and acidic residues" evidence="5">
    <location>
        <begin position="183"/>
        <end position="198"/>
    </location>
</feature>
<feature type="compositionally biased region" description="Acidic residues" evidence="5">
    <location>
        <begin position="119"/>
        <end position="132"/>
    </location>
</feature>
<keyword evidence="7" id="KW-1185">Reference proteome</keyword>
<protein>
    <recommendedName>
        <fullName evidence="8">Protein CWC15</fullName>
    </recommendedName>
</protein>
<feature type="region of interest" description="Disordered" evidence="5">
    <location>
        <begin position="64"/>
        <end position="209"/>
    </location>
</feature>
<dbReference type="InterPro" id="IPR006973">
    <property type="entry name" value="Cwf_Cwc_15"/>
</dbReference>
<organism evidence="6 7">
    <name type="scientific">Kwoniella shivajii</name>
    <dbReference type="NCBI Taxonomy" id="564305"/>
    <lineage>
        <taxon>Eukaryota</taxon>
        <taxon>Fungi</taxon>
        <taxon>Dikarya</taxon>
        <taxon>Basidiomycota</taxon>
        <taxon>Agaricomycotina</taxon>
        <taxon>Tremellomycetes</taxon>
        <taxon>Tremellales</taxon>
        <taxon>Cryptococcaceae</taxon>
        <taxon>Kwoniella</taxon>
    </lineage>
</organism>
<feature type="compositionally biased region" description="Polar residues" evidence="5">
    <location>
        <begin position="1"/>
        <end position="26"/>
    </location>
</feature>
<feature type="compositionally biased region" description="Low complexity" evidence="5">
    <location>
        <begin position="83"/>
        <end position="92"/>
    </location>
</feature>
<evidence type="ECO:0008006" key="8">
    <source>
        <dbReference type="Google" id="ProtNLM"/>
    </source>
</evidence>
<keyword evidence="4" id="KW-0508">mRNA splicing</keyword>
<evidence type="ECO:0000313" key="7">
    <source>
        <dbReference type="Proteomes" id="UP001329825"/>
    </source>
</evidence>
<dbReference type="RefSeq" id="XP_062792829.1">
    <property type="nucleotide sequence ID" value="XM_062936778.1"/>
</dbReference>
<comment type="function">
    <text evidence="1">Involved in pre-mRNA splicing.</text>
</comment>
<dbReference type="GeneID" id="87957195"/>
<dbReference type="PANTHER" id="PTHR12718">
    <property type="entry name" value="CELL CYCLE CONTROL PROTEIN CWF15"/>
    <property type="match status" value="1"/>
</dbReference>
<evidence type="ECO:0000256" key="4">
    <source>
        <dbReference type="ARBA" id="ARBA00023187"/>
    </source>
</evidence>
<dbReference type="Proteomes" id="UP001329825">
    <property type="component" value="Chromosome 6"/>
</dbReference>